<evidence type="ECO:0000313" key="1">
    <source>
        <dbReference type="EMBL" id="KRY84341.1"/>
    </source>
</evidence>
<protein>
    <submittedName>
        <fullName evidence="1">Uncharacterized protein</fullName>
    </submittedName>
</protein>
<evidence type="ECO:0000313" key="3">
    <source>
        <dbReference type="Proteomes" id="UP000054995"/>
    </source>
</evidence>
<reference evidence="1 3" key="1">
    <citation type="submission" date="2015-01" db="EMBL/GenBank/DDBJ databases">
        <title>Evolution of Trichinella species and genotypes.</title>
        <authorList>
            <person name="Korhonen P.K."/>
            <person name="Edoardo P."/>
            <person name="Giuseppe L.R."/>
            <person name="Gasser R.B."/>
        </authorList>
    </citation>
    <scope>NUCLEOTIDE SEQUENCE [LARGE SCALE GENOMIC DNA]</scope>
    <source>
        <strain evidence="1">ISS470</strain>
    </source>
</reference>
<sequence>MIAYDAGPKEGTNSVVQIVEPRVNYTIHWNLIIVIDEENPKTALKILPIETIPIIKSVHII</sequence>
<dbReference type="EMBL" id="JYDT01000027">
    <property type="protein sequence ID" value="KRY89855.1"/>
    <property type="molecule type" value="Genomic_DNA"/>
</dbReference>
<accession>A0A0V1FEL7</accession>
<comment type="caution">
    <text evidence="1">The sequence shown here is derived from an EMBL/GenBank/DDBJ whole genome shotgun (WGS) entry which is preliminary data.</text>
</comment>
<dbReference type="EMBL" id="JYDT01000116">
    <property type="protein sequence ID" value="KRY84341.1"/>
    <property type="molecule type" value="Genomic_DNA"/>
</dbReference>
<dbReference type="AlphaFoldDB" id="A0A0V1FEL7"/>
<dbReference type="Proteomes" id="UP000054995">
    <property type="component" value="Unassembled WGS sequence"/>
</dbReference>
<name>A0A0V1FEL7_TRIPS</name>
<gene>
    <name evidence="2" type="ORF">T4D_13189</name>
    <name evidence="1" type="ORF">T4D_8989</name>
</gene>
<proteinExistence type="predicted"/>
<evidence type="ECO:0000313" key="2">
    <source>
        <dbReference type="EMBL" id="KRY89855.1"/>
    </source>
</evidence>
<keyword evidence="3" id="KW-1185">Reference proteome</keyword>
<organism evidence="1 3">
    <name type="scientific">Trichinella pseudospiralis</name>
    <name type="common">Parasitic roundworm</name>
    <dbReference type="NCBI Taxonomy" id="6337"/>
    <lineage>
        <taxon>Eukaryota</taxon>
        <taxon>Metazoa</taxon>
        <taxon>Ecdysozoa</taxon>
        <taxon>Nematoda</taxon>
        <taxon>Enoplea</taxon>
        <taxon>Dorylaimia</taxon>
        <taxon>Trichinellida</taxon>
        <taxon>Trichinellidae</taxon>
        <taxon>Trichinella</taxon>
    </lineage>
</organism>